<dbReference type="InterPro" id="IPR042081">
    <property type="entry name" value="RNA_2'-PTrans_C"/>
</dbReference>
<sequence length="95" mass="11023">MRQSCEVMIFINLETALADGFKFFRSANNVILCAGNEDGVIPPKYFVKVLAMKRQPEEEIIQPSPQKKRRLGKENRKIQSVVFFPYKSPIDKLYK</sequence>
<dbReference type="EMBL" id="UYJE01003270">
    <property type="protein sequence ID" value="VDI17873.1"/>
    <property type="molecule type" value="Genomic_DNA"/>
</dbReference>
<dbReference type="SUPFAM" id="SSF56399">
    <property type="entry name" value="ADP-ribosylation"/>
    <property type="match status" value="1"/>
</dbReference>
<dbReference type="OrthoDB" id="419694at2759"/>
<gene>
    <name evidence="4" type="ORF">MGAL_10B006636</name>
</gene>
<dbReference type="InterPro" id="IPR002745">
    <property type="entry name" value="Ptrans_KptA/Tpt1"/>
</dbReference>
<keyword evidence="2" id="KW-0808">Transferase</keyword>
<keyword evidence="5" id="KW-1185">Reference proteome</keyword>
<evidence type="ECO:0000313" key="4">
    <source>
        <dbReference type="EMBL" id="VDI17873.1"/>
    </source>
</evidence>
<name>A0A8B6DCY0_MYTGA</name>
<comment type="caution">
    <text evidence="4">The sequence shown here is derived from an EMBL/GenBank/DDBJ whole genome shotgun (WGS) entry which is preliminary data.</text>
</comment>
<evidence type="ECO:0000256" key="1">
    <source>
        <dbReference type="ARBA" id="ARBA00009836"/>
    </source>
</evidence>
<dbReference type="Proteomes" id="UP000596742">
    <property type="component" value="Unassembled WGS sequence"/>
</dbReference>
<comment type="similarity">
    <text evidence="1">Belongs to the KptA/TPT1 family.</text>
</comment>
<dbReference type="GO" id="GO:0000215">
    <property type="term" value="F:tRNA 2'-phosphotransferase activity"/>
    <property type="evidence" value="ECO:0007669"/>
    <property type="project" value="TreeGrafter"/>
</dbReference>
<dbReference type="Pfam" id="PF01885">
    <property type="entry name" value="PTS_2-RNA"/>
    <property type="match status" value="1"/>
</dbReference>
<dbReference type="PANTHER" id="PTHR12684:SF2">
    <property type="entry name" value="TRNA 2'-PHOSPHOTRANSFERASE 1"/>
    <property type="match status" value="1"/>
</dbReference>
<accession>A0A8B6DCY0</accession>
<evidence type="ECO:0000256" key="2">
    <source>
        <dbReference type="ARBA" id="ARBA00022679"/>
    </source>
</evidence>
<evidence type="ECO:0000313" key="5">
    <source>
        <dbReference type="Proteomes" id="UP000596742"/>
    </source>
</evidence>
<protein>
    <submittedName>
        <fullName evidence="4">Uncharacterized protein</fullName>
    </submittedName>
</protein>
<dbReference type="Gene3D" id="3.20.170.30">
    <property type="match status" value="1"/>
</dbReference>
<proteinExistence type="inferred from homology"/>
<reference evidence="4" key="1">
    <citation type="submission" date="2018-11" db="EMBL/GenBank/DDBJ databases">
        <authorList>
            <person name="Alioto T."/>
            <person name="Alioto T."/>
        </authorList>
    </citation>
    <scope>NUCLEOTIDE SEQUENCE</scope>
</reference>
<evidence type="ECO:0000256" key="3">
    <source>
        <dbReference type="ARBA" id="ARBA00023027"/>
    </source>
</evidence>
<organism evidence="4 5">
    <name type="scientific">Mytilus galloprovincialis</name>
    <name type="common">Mediterranean mussel</name>
    <dbReference type="NCBI Taxonomy" id="29158"/>
    <lineage>
        <taxon>Eukaryota</taxon>
        <taxon>Metazoa</taxon>
        <taxon>Spiralia</taxon>
        <taxon>Lophotrochozoa</taxon>
        <taxon>Mollusca</taxon>
        <taxon>Bivalvia</taxon>
        <taxon>Autobranchia</taxon>
        <taxon>Pteriomorphia</taxon>
        <taxon>Mytilida</taxon>
        <taxon>Mytiloidea</taxon>
        <taxon>Mytilidae</taxon>
        <taxon>Mytilinae</taxon>
        <taxon>Mytilus</taxon>
    </lineage>
</organism>
<dbReference type="PANTHER" id="PTHR12684">
    <property type="entry name" value="PUTATIVE PHOSPHOTRANSFERASE"/>
    <property type="match status" value="1"/>
</dbReference>
<dbReference type="GO" id="GO:0006388">
    <property type="term" value="P:tRNA splicing, via endonucleolytic cleavage and ligation"/>
    <property type="evidence" value="ECO:0007669"/>
    <property type="project" value="TreeGrafter"/>
</dbReference>
<keyword evidence="3" id="KW-0520">NAD</keyword>
<dbReference type="AlphaFoldDB" id="A0A8B6DCY0"/>